<dbReference type="EMBL" id="CAJPIZ010018320">
    <property type="protein sequence ID" value="CAG2116481.1"/>
    <property type="molecule type" value="Genomic_DNA"/>
</dbReference>
<dbReference type="Pfam" id="PF05773">
    <property type="entry name" value="RWD"/>
    <property type="match status" value="1"/>
</dbReference>
<dbReference type="InterPro" id="IPR036956">
    <property type="entry name" value="Impact_N_sf"/>
</dbReference>
<evidence type="ECO:0000256" key="4">
    <source>
        <dbReference type="ARBA" id="ARBA00022491"/>
    </source>
</evidence>
<evidence type="ECO:0000256" key="5">
    <source>
        <dbReference type="ARBA" id="ARBA00022845"/>
    </source>
</evidence>
<dbReference type="Gene3D" id="3.30.230.30">
    <property type="entry name" value="Impact, N-terminal domain"/>
    <property type="match status" value="1"/>
</dbReference>
<dbReference type="PROSITE" id="PS00910">
    <property type="entry name" value="UPF0029"/>
    <property type="match status" value="1"/>
</dbReference>
<protein>
    <recommendedName>
        <fullName evidence="7">RWD domain-containing protein</fullName>
    </recommendedName>
</protein>
<keyword evidence="9" id="KW-1185">Reference proteome</keyword>
<keyword evidence="3" id="KW-0963">Cytoplasm</keyword>
<evidence type="ECO:0000256" key="1">
    <source>
        <dbReference type="ARBA" id="ARBA00004496"/>
    </source>
</evidence>
<dbReference type="InterPro" id="IPR020568">
    <property type="entry name" value="Ribosomal_Su5_D2-typ_SF"/>
</dbReference>
<dbReference type="SUPFAM" id="SSF54495">
    <property type="entry name" value="UBC-like"/>
    <property type="match status" value="1"/>
</dbReference>
<sequence>MDCKTLKSDEMEALAAIYGDEWVVEDETSHVFSITLKNETNCNDSQTRGQDWERMIRLEFRLPEEYPLSQPPFYTLSAPWMSRKDKMQLMAQLEEIYCDNESQSILYLWIEKAREFLSGDESTDGNDNPSHDHNNSCQTTHCDNECHGTDDSPQETNHYITNNACDQSSNSHSYPHSSHCQTISSNNACSGSSAPALYHGEPLTDRRSTFQAHLSPVHSVSDALEALAALKQNKKIESATHNISAYRISGGPHNTCLQDCDDDGESHAGSRLLHLLQILEVRDVVVVVSRWFGGIQLGPDRFKHINNVARDLLQKCGYVDESSDGNQSIKSKKKAK</sequence>
<dbReference type="InterPro" id="IPR001498">
    <property type="entry name" value="Impact_N"/>
</dbReference>
<dbReference type="GO" id="GO:0140469">
    <property type="term" value="P:GCN2-mediated signaling"/>
    <property type="evidence" value="ECO:0007669"/>
    <property type="project" value="TreeGrafter"/>
</dbReference>
<keyword evidence="5" id="KW-0810">Translation regulation</keyword>
<evidence type="ECO:0000259" key="7">
    <source>
        <dbReference type="PROSITE" id="PS50908"/>
    </source>
</evidence>
<dbReference type="EMBL" id="OC872895">
    <property type="protein sequence ID" value="CAD7636051.1"/>
    <property type="molecule type" value="Genomic_DNA"/>
</dbReference>
<dbReference type="InterPro" id="IPR006575">
    <property type="entry name" value="RWD_dom"/>
</dbReference>
<dbReference type="SMART" id="SM00591">
    <property type="entry name" value="RWD"/>
    <property type="match status" value="1"/>
</dbReference>
<dbReference type="Pfam" id="PF01205">
    <property type="entry name" value="Impact_N"/>
    <property type="match status" value="1"/>
</dbReference>
<gene>
    <name evidence="8" type="ORF">OSB1V03_LOCUS16440</name>
</gene>
<name>A0A7R9Q839_9ACAR</name>
<evidence type="ECO:0000313" key="9">
    <source>
        <dbReference type="Proteomes" id="UP000759131"/>
    </source>
</evidence>
<dbReference type="PANTHER" id="PTHR16301:SF25">
    <property type="entry name" value="PROTEIN IMPACT"/>
    <property type="match status" value="1"/>
</dbReference>
<dbReference type="PANTHER" id="PTHR16301">
    <property type="entry name" value="IMPACT-RELATED"/>
    <property type="match status" value="1"/>
</dbReference>
<dbReference type="GO" id="GO:0006446">
    <property type="term" value="P:regulation of translational initiation"/>
    <property type="evidence" value="ECO:0007669"/>
    <property type="project" value="TreeGrafter"/>
</dbReference>
<feature type="domain" description="RWD" evidence="7">
    <location>
        <begin position="9"/>
        <end position="120"/>
    </location>
</feature>
<reference evidence="8" key="1">
    <citation type="submission" date="2020-11" db="EMBL/GenBank/DDBJ databases">
        <authorList>
            <person name="Tran Van P."/>
        </authorList>
    </citation>
    <scope>NUCLEOTIDE SEQUENCE</scope>
</reference>
<evidence type="ECO:0000256" key="3">
    <source>
        <dbReference type="ARBA" id="ARBA00022490"/>
    </source>
</evidence>
<dbReference type="PROSITE" id="PS50908">
    <property type="entry name" value="RWD"/>
    <property type="match status" value="1"/>
</dbReference>
<dbReference type="AlphaFoldDB" id="A0A7R9Q839"/>
<dbReference type="Proteomes" id="UP000759131">
    <property type="component" value="Unassembled WGS sequence"/>
</dbReference>
<keyword evidence="4" id="KW-0678">Repressor</keyword>
<dbReference type="OrthoDB" id="69641at2759"/>
<dbReference type="GO" id="GO:0005737">
    <property type="term" value="C:cytoplasm"/>
    <property type="evidence" value="ECO:0007669"/>
    <property type="project" value="UniProtKB-SubCell"/>
</dbReference>
<dbReference type="SUPFAM" id="SSF54211">
    <property type="entry name" value="Ribosomal protein S5 domain 2-like"/>
    <property type="match status" value="1"/>
</dbReference>
<dbReference type="Gene3D" id="3.10.110.10">
    <property type="entry name" value="Ubiquitin Conjugating Enzyme"/>
    <property type="match status" value="1"/>
</dbReference>
<comment type="subcellular location">
    <subcellularLocation>
        <location evidence="1">Cytoplasm</location>
    </subcellularLocation>
</comment>
<evidence type="ECO:0000256" key="6">
    <source>
        <dbReference type="ARBA" id="ARBA00023016"/>
    </source>
</evidence>
<organism evidence="8">
    <name type="scientific">Medioppia subpectinata</name>
    <dbReference type="NCBI Taxonomy" id="1979941"/>
    <lineage>
        <taxon>Eukaryota</taxon>
        <taxon>Metazoa</taxon>
        <taxon>Ecdysozoa</taxon>
        <taxon>Arthropoda</taxon>
        <taxon>Chelicerata</taxon>
        <taxon>Arachnida</taxon>
        <taxon>Acari</taxon>
        <taxon>Acariformes</taxon>
        <taxon>Sarcoptiformes</taxon>
        <taxon>Oribatida</taxon>
        <taxon>Brachypylina</taxon>
        <taxon>Oppioidea</taxon>
        <taxon>Oppiidae</taxon>
        <taxon>Medioppia</taxon>
    </lineage>
</organism>
<proteinExistence type="inferred from homology"/>
<dbReference type="CDD" id="cd23821">
    <property type="entry name" value="RWD_IMPACT"/>
    <property type="match status" value="1"/>
</dbReference>
<keyword evidence="6" id="KW-0346">Stress response</keyword>
<dbReference type="InterPro" id="IPR016135">
    <property type="entry name" value="UBQ-conjugating_enzyme/RWD"/>
</dbReference>
<accession>A0A7R9Q839</accession>
<evidence type="ECO:0000256" key="2">
    <source>
        <dbReference type="ARBA" id="ARBA00007665"/>
    </source>
</evidence>
<comment type="similarity">
    <text evidence="2">Belongs to the IMPACT family.</text>
</comment>
<dbReference type="InterPro" id="IPR023582">
    <property type="entry name" value="Impact"/>
</dbReference>
<dbReference type="InterPro" id="IPR020569">
    <property type="entry name" value="UPF0029_Impact_CS"/>
</dbReference>
<evidence type="ECO:0000313" key="8">
    <source>
        <dbReference type="EMBL" id="CAD7636051.1"/>
    </source>
</evidence>